<name>A0ABP8QPX0_9BACT</name>
<feature type="domain" description="NadR/Ttd14 AAA" evidence="2">
    <location>
        <begin position="187"/>
        <end position="343"/>
    </location>
</feature>
<dbReference type="Pfam" id="PF13521">
    <property type="entry name" value="AAA_28"/>
    <property type="match status" value="1"/>
</dbReference>
<dbReference type="RefSeq" id="WP_208130896.1">
    <property type="nucleotide sequence ID" value="NZ_BAABGQ010000008.1"/>
</dbReference>
<dbReference type="InterPro" id="IPR038727">
    <property type="entry name" value="NadR/Ttd14_AAA_dom"/>
</dbReference>
<keyword evidence="3" id="KW-0808">Transferase</keyword>
<keyword evidence="4" id="KW-1185">Reference proteome</keyword>
<evidence type="ECO:0000259" key="2">
    <source>
        <dbReference type="Pfam" id="PF13521"/>
    </source>
</evidence>
<dbReference type="InterPro" id="IPR004821">
    <property type="entry name" value="Cyt_trans-like"/>
</dbReference>
<protein>
    <submittedName>
        <fullName evidence="3">Nicotinamide-nucleotide adenylyltransferase</fullName>
    </submittedName>
</protein>
<dbReference type="Gene3D" id="3.40.50.300">
    <property type="entry name" value="P-loop containing nucleotide triphosphate hydrolases"/>
    <property type="match status" value="1"/>
</dbReference>
<dbReference type="Proteomes" id="UP001501243">
    <property type="component" value="Unassembled WGS sequence"/>
</dbReference>
<dbReference type="InterPro" id="IPR027417">
    <property type="entry name" value="P-loop_NTPase"/>
</dbReference>
<evidence type="ECO:0000259" key="1">
    <source>
        <dbReference type="Pfam" id="PF01467"/>
    </source>
</evidence>
<dbReference type="Gene3D" id="3.40.50.620">
    <property type="entry name" value="HUPs"/>
    <property type="match status" value="1"/>
</dbReference>
<dbReference type="NCBIfam" id="TIGR00125">
    <property type="entry name" value="cyt_tran_rel"/>
    <property type="match status" value="1"/>
</dbReference>
<dbReference type="GO" id="GO:0016779">
    <property type="term" value="F:nucleotidyltransferase activity"/>
    <property type="evidence" value="ECO:0007669"/>
    <property type="project" value="UniProtKB-KW"/>
</dbReference>
<evidence type="ECO:0000313" key="3">
    <source>
        <dbReference type="EMBL" id="GAA4505911.1"/>
    </source>
</evidence>
<dbReference type="PANTHER" id="PTHR37512">
    <property type="entry name" value="TRIFUNCTIONAL NAD BIOSYNTHESIS/REGULATOR PROTEIN NADR"/>
    <property type="match status" value="1"/>
</dbReference>
<sequence>MPFSLGLVVGKFWPPHRGHQLLLETAAAQVAELLVLVYAHPDDATHPAPTRAAWLRELYRGDNFARGPHVGTTPLRIIALTAEADGLPPDTADDHTHREFVCQWLASHGYHPDVVFSSEAYGPGFATHLGAAHVLVDEPRQQVPVSGTGLRAALAADASYYHLLDTRYLHPFIAAQYGVVPPTAVPRLVLLGAESSGKTTLATALAEALGTAWVPEYGRTLHEQKNGALDYEDLLYIGRRQLELEDEAAPRASGWLVCDTNAATTALYSYYYFHRCDPALQALARVCTIRYARTFVCLPTVPFEQDGWRGPEALRQFQHGAILMQLEMLGIPYTLLNGSVAERVAQVQAALG</sequence>
<organism evidence="3 4">
    <name type="scientific">Hymenobacter ginsengisoli</name>
    <dbReference type="NCBI Taxonomy" id="1051626"/>
    <lineage>
        <taxon>Bacteria</taxon>
        <taxon>Pseudomonadati</taxon>
        <taxon>Bacteroidota</taxon>
        <taxon>Cytophagia</taxon>
        <taxon>Cytophagales</taxon>
        <taxon>Hymenobacteraceae</taxon>
        <taxon>Hymenobacter</taxon>
    </lineage>
</organism>
<gene>
    <name evidence="3" type="ORF">GCM10023172_34450</name>
</gene>
<dbReference type="SUPFAM" id="SSF52374">
    <property type="entry name" value="Nucleotidylyl transferase"/>
    <property type="match status" value="1"/>
</dbReference>
<feature type="domain" description="Cytidyltransferase-like" evidence="1">
    <location>
        <begin position="7"/>
        <end position="73"/>
    </location>
</feature>
<comment type="caution">
    <text evidence="3">The sequence shown here is derived from an EMBL/GenBank/DDBJ whole genome shotgun (WGS) entry which is preliminary data.</text>
</comment>
<proteinExistence type="predicted"/>
<dbReference type="InterPro" id="IPR014729">
    <property type="entry name" value="Rossmann-like_a/b/a_fold"/>
</dbReference>
<keyword evidence="3" id="KW-0548">Nucleotidyltransferase</keyword>
<accession>A0ABP8QPX0</accession>
<reference evidence="4" key="1">
    <citation type="journal article" date="2019" name="Int. J. Syst. Evol. Microbiol.">
        <title>The Global Catalogue of Microorganisms (GCM) 10K type strain sequencing project: providing services to taxonomists for standard genome sequencing and annotation.</title>
        <authorList>
            <consortium name="The Broad Institute Genomics Platform"/>
            <consortium name="The Broad Institute Genome Sequencing Center for Infectious Disease"/>
            <person name="Wu L."/>
            <person name="Ma J."/>
        </authorList>
    </citation>
    <scope>NUCLEOTIDE SEQUENCE [LARGE SCALE GENOMIC DNA]</scope>
    <source>
        <strain evidence="4">JCM 17841</strain>
    </source>
</reference>
<dbReference type="Pfam" id="PF01467">
    <property type="entry name" value="CTP_transf_like"/>
    <property type="match status" value="1"/>
</dbReference>
<dbReference type="InterPro" id="IPR052735">
    <property type="entry name" value="NAD_biosynth-regulator"/>
</dbReference>
<dbReference type="SUPFAM" id="SSF52540">
    <property type="entry name" value="P-loop containing nucleoside triphosphate hydrolases"/>
    <property type="match status" value="1"/>
</dbReference>
<evidence type="ECO:0000313" key="4">
    <source>
        <dbReference type="Proteomes" id="UP001501243"/>
    </source>
</evidence>
<dbReference type="PANTHER" id="PTHR37512:SF1">
    <property type="entry name" value="NADR_TTD14 AAA DOMAIN-CONTAINING PROTEIN"/>
    <property type="match status" value="1"/>
</dbReference>
<dbReference type="EMBL" id="BAABGQ010000008">
    <property type="protein sequence ID" value="GAA4505911.1"/>
    <property type="molecule type" value="Genomic_DNA"/>
</dbReference>